<reference evidence="2 3" key="1">
    <citation type="submission" date="2016-10" db="EMBL/GenBank/DDBJ databases">
        <authorList>
            <person name="de Groot N.N."/>
        </authorList>
    </citation>
    <scope>NUCLEOTIDE SEQUENCE [LARGE SCALE GENOMIC DNA]</scope>
    <source>
        <strain evidence="2 3">DSM 22187</strain>
    </source>
</reference>
<accession>A0A2H4Q5Y8</accession>
<dbReference type="SUPFAM" id="SSF55136">
    <property type="entry name" value="Probable bacterial effector-binding domain"/>
    <property type="match status" value="1"/>
</dbReference>
<organism evidence="2 3">
    <name type="scientific">Halohasta litchfieldiae</name>
    <dbReference type="NCBI Taxonomy" id="1073996"/>
    <lineage>
        <taxon>Archaea</taxon>
        <taxon>Methanobacteriati</taxon>
        <taxon>Methanobacteriota</taxon>
        <taxon>Stenosarchaea group</taxon>
        <taxon>Halobacteria</taxon>
        <taxon>Halobacteriales</taxon>
        <taxon>Haloferacaceae</taxon>
        <taxon>Halohasta</taxon>
    </lineage>
</organism>
<dbReference type="EMBL" id="FNYR01000002">
    <property type="protein sequence ID" value="SEI52810.1"/>
    <property type="molecule type" value="Genomic_DNA"/>
</dbReference>
<dbReference type="OrthoDB" id="141612at2157"/>
<dbReference type="Gene3D" id="3.20.80.10">
    <property type="entry name" value="Regulatory factor, effector binding domain"/>
    <property type="match status" value="1"/>
</dbReference>
<dbReference type="InterPro" id="IPR011256">
    <property type="entry name" value="Reg_factor_effector_dom_sf"/>
</dbReference>
<protein>
    <submittedName>
        <fullName evidence="2">SOUL heme-binding protein</fullName>
    </submittedName>
</protein>
<dbReference type="AlphaFoldDB" id="A0A1H6RLZ3"/>
<dbReference type="PANTHER" id="PTHR11220:SF1">
    <property type="entry name" value="HEME-BINDING PROTEIN 2"/>
    <property type="match status" value="1"/>
</dbReference>
<name>A0A1H6RLZ3_9EURY</name>
<keyword evidence="3" id="KW-1185">Reference proteome</keyword>
<dbReference type="KEGG" id="hae:halTADL_3079"/>
<evidence type="ECO:0000313" key="3">
    <source>
        <dbReference type="Proteomes" id="UP000198888"/>
    </source>
</evidence>
<dbReference type="RefSeq" id="WP_089670820.1">
    <property type="nucleotide sequence ID" value="NZ_CP024845.1"/>
</dbReference>
<dbReference type="PANTHER" id="PTHR11220">
    <property type="entry name" value="HEME-BINDING PROTEIN-RELATED"/>
    <property type="match status" value="1"/>
</dbReference>
<dbReference type="GeneID" id="35003847"/>
<proteinExistence type="predicted"/>
<evidence type="ECO:0000256" key="1">
    <source>
        <dbReference type="SAM" id="MobiDB-lite"/>
    </source>
</evidence>
<dbReference type="Pfam" id="PF04832">
    <property type="entry name" value="SOUL"/>
    <property type="match status" value="1"/>
</dbReference>
<feature type="region of interest" description="Disordered" evidence="1">
    <location>
        <begin position="85"/>
        <end position="111"/>
    </location>
</feature>
<dbReference type="STRING" id="1073996.SAMN05444271_10245"/>
<dbReference type="Proteomes" id="UP000198888">
    <property type="component" value="Unassembled WGS sequence"/>
</dbReference>
<evidence type="ECO:0000313" key="2">
    <source>
        <dbReference type="EMBL" id="SEI52810.1"/>
    </source>
</evidence>
<gene>
    <name evidence="2" type="ORF">SAMN05444271_10245</name>
</gene>
<accession>A0A1H6RLZ3</accession>
<dbReference type="InterPro" id="IPR006917">
    <property type="entry name" value="SOUL_heme-bd"/>
</dbReference>
<sequence length="203" mass="22007">MNRATTFVTGAISGLAALAGWRYYRSHATERVDYKTLRLHDDIELRQYPAVVVAETVADSASEARSRLTSYLAGANEAKAAIPATTPIRTHTEPLELATPTQQESSTDRSRVGVYLPQSYSPKTAPSPDDSSVVLTVETPRTVAVRPVRLYPRVDRFEQATARLRSTIVDSELVAVGSPFVLSYDNAVLGSLTGRAEVGVEIA</sequence>